<protein>
    <submittedName>
        <fullName evidence="5">Transcriptional regulator, MarR family</fullName>
    </submittedName>
</protein>
<dbReference type="GO" id="GO:0003677">
    <property type="term" value="F:DNA binding"/>
    <property type="evidence" value="ECO:0007669"/>
    <property type="project" value="UniProtKB-KW"/>
</dbReference>
<evidence type="ECO:0000256" key="1">
    <source>
        <dbReference type="ARBA" id="ARBA00023015"/>
    </source>
</evidence>
<gene>
    <name evidence="5" type="ordered locus">Clos_2679</name>
</gene>
<dbReference type="RefSeq" id="WP_012160517.1">
    <property type="nucleotide sequence ID" value="NC_009922.1"/>
</dbReference>
<dbReference type="SUPFAM" id="SSF46785">
    <property type="entry name" value="Winged helix' DNA-binding domain"/>
    <property type="match status" value="1"/>
</dbReference>
<dbReference type="SMART" id="SM00347">
    <property type="entry name" value="HTH_MARR"/>
    <property type="match status" value="1"/>
</dbReference>
<dbReference type="OrthoDB" id="6400170at2"/>
<dbReference type="STRING" id="350688.Clos_2679"/>
<sequence length="147" mass="17156">MNFHDPNSLQHIFAQVIRLYHQRTQGLLDKVGVYPGQPFLLFALVHMNGQSQKDLAEKLNIKASTIATMVKRMEKVGLIERRQDPVDQRVSRVYITEEGKKVCEEVMKIKETISQETFCNFTEEEQLLLRRLLMQVHENLKNACRNT</sequence>
<evidence type="ECO:0000256" key="2">
    <source>
        <dbReference type="ARBA" id="ARBA00023125"/>
    </source>
</evidence>
<keyword evidence="1" id="KW-0805">Transcription regulation</keyword>
<organism evidence="5 6">
    <name type="scientific">Alkaliphilus oremlandii (strain OhILAs)</name>
    <name type="common">Clostridium oremlandii (strain OhILAs)</name>
    <dbReference type="NCBI Taxonomy" id="350688"/>
    <lineage>
        <taxon>Bacteria</taxon>
        <taxon>Bacillati</taxon>
        <taxon>Bacillota</taxon>
        <taxon>Clostridia</taxon>
        <taxon>Peptostreptococcales</taxon>
        <taxon>Natronincolaceae</taxon>
        <taxon>Alkaliphilus</taxon>
    </lineage>
</organism>
<dbReference type="InterPro" id="IPR011991">
    <property type="entry name" value="ArsR-like_HTH"/>
</dbReference>
<dbReference type="Pfam" id="PF01047">
    <property type="entry name" value="MarR"/>
    <property type="match status" value="1"/>
</dbReference>
<dbReference type="PANTHER" id="PTHR42756">
    <property type="entry name" value="TRANSCRIPTIONAL REGULATOR, MARR"/>
    <property type="match status" value="1"/>
</dbReference>
<dbReference type="PROSITE" id="PS50995">
    <property type="entry name" value="HTH_MARR_2"/>
    <property type="match status" value="1"/>
</dbReference>
<dbReference type="GO" id="GO:0003700">
    <property type="term" value="F:DNA-binding transcription factor activity"/>
    <property type="evidence" value="ECO:0007669"/>
    <property type="project" value="InterPro"/>
</dbReference>
<dbReference type="PANTHER" id="PTHR42756:SF1">
    <property type="entry name" value="TRANSCRIPTIONAL REPRESSOR OF EMRAB OPERON"/>
    <property type="match status" value="1"/>
</dbReference>
<dbReference type="InterPro" id="IPR000835">
    <property type="entry name" value="HTH_MarR-typ"/>
</dbReference>
<dbReference type="KEGG" id="aoe:Clos_2679"/>
<evidence type="ECO:0000256" key="3">
    <source>
        <dbReference type="ARBA" id="ARBA00023163"/>
    </source>
</evidence>
<dbReference type="eggNOG" id="COG1846">
    <property type="taxonomic scope" value="Bacteria"/>
</dbReference>
<keyword evidence="6" id="KW-1185">Reference proteome</keyword>
<feature type="domain" description="HTH marR-type" evidence="4">
    <location>
        <begin position="6"/>
        <end position="138"/>
    </location>
</feature>
<keyword evidence="2" id="KW-0238">DNA-binding</keyword>
<dbReference type="Gene3D" id="1.10.10.10">
    <property type="entry name" value="Winged helix-like DNA-binding domain superfamily/Winged helix DNA-binding domain"/>
    <property type="match status" value="1"/>
</dbReference>
<dbReference type="Proteomes" id="UP000000269">
    <property type="component" value="Chromosome"/>
</dbReference>
<dbReference type="HOGENOM" id="CLU_083287_18_7_9"/>
<dbReference type="CDD" id="cd00090">
    <property type="entry name" value="HTH_ARSR"/>
    <property type="match status" value="1"/>
</dbReference>
<keyword evidence="3" id="KW-0804">Transcription</keyword>
<dbReference type="InterPro" id="IPR036390">
    <property type="entry name" value="WH_DNA-bd_sf"/>
</dbReference>
<dbReference type="AlphaFoldDB" id="A8MK78"/>
<reference evidence="6" key="1">
    <citation type="submission" date="2007-10" db="EMBL/GenBank/DDBJ databases">
        <title>Complete genome of Alkaliphilus oremlandii OhILAs.</title>
        <authorList>
            <person name="Copeland A."/>
            <person name="Lucas S."/>
            <person name="Lapidus A."/>
            <person name="Barry K."/>
            <person name="Detter J.C."/>
            <person name="Glavina del Rio T."/>
            <person name="Hammon N."/>
            <person name="Israni S."/>
            <person name="Dalin E."/>
            <person name="Tice H."/>
            <person name="Pitluck S."/>
            <person name="Chain P."/>
            <person name="Malfatti S."/>
            <person name="Shin M."/>
            <person name="Vergez L."/>
            <person name="Schmutz J."/>
            <person name="Larimer F."/>
            <person name="Land M."/>
            <person name="Hauser L."/>
            <person name="Kyrpides N."/>
            <person name="Mikhailova N."/>
            <person name="Stolz J.F."/>
            <person name="Dawson A."/>
            <person name="Fisher E."/>
            <person name="Crable B."/>
            <person name="Perera E."/>
            <person name="Lisak J."/>
            <person name="Ranganathan M."/>
            <person name="Basu P."/>
            <person name="Richardson P."/>
        </authorList>
    </citation>
    <scope>NUCLEOTIDE SEQUENCE [LARGE SCALE GENOMIC DNA]</scope>
    <source>
        <strain evidence="6">OhILAs</strain>
    </source>
</reference>
<name>A8MK78_ALKOO</name>
<evidence type="ECO:0000259" key="4">
    <source>
        <dbReference type="PROSITE" id="PS50995"/>
    </source>
</evidence>
<dbReference type="EMBL" id="CP000853">
    <property type="protein sequence ID" value="ABW20210.1"/>
    <property type="molecule type" value="Genomic_DNA"/>
</dbReference>
<evidence type="ECO:0000313" key="5">
    <source>
        <dbReference type="EMBL" id="ABW20210.1"/>
    </source>
</evidence>
<proteinExistence type="predicted"/>
<dbReference type="PRINTS" id="PR00598">
    <property type="entry name" value="HTHMARR"/>
</dbReference>
<dbReference type="InterPro" id="IPR036388">
    <property type="entry name" value="WH-like_DNA-bd_sf"/>
</dbReference>
<accession>A8MK78</accession>
<evidence type="ECO:0000313" key="6">
    <source>
        <dbReference type="Proteomes" id="UP000000269"/>
    </source>
</evidence>